<feature type="compositionally biased region" description="Polar residues" evidence="1">
    <location>
        <begin position="559"/>
        <end position="568"/>
    </location>
</feature>
<evidence type="ECO:0000256" key="1">
    <source>
        <dbReference type="SAM" id="MobiDB-lite"/>
    </source>
</evidence>
<feature type="compositionally biased region" description="Basic residues" evidence="1">
    <location>
        <begin position="1"/>
        <end position="12"/>
    </location>
</feature>
<feature type="region of interest" description="Disordered" evidence="1">
    <location>
        <begin position="550"/>
        <end position="609"/>
    </location>
</feature>
<name>A0AAE1ATL8_9GAST</name>
<sequence>MDGHTHRLPKPKSRGERMVELALSKIKSTSDLPTKQDEAGTSFDPFDIDPEDPFDVGSWHYGVDADDVSSDAYIPSSVPESSDSGEESEVFPIQEIDTEKLSTATKTVPEAREESDHDVCPLPKVVTSNVQNTTTETVPEARDESDHDVCPLPKVVTSNVQNTTTEKKKPKRPCYYCGEEQSQLVRHLTRKHKMEDAVVAALKLPKMEQRRAFEKIRKDGILKMNNVLEREHFDTLCDSIRDLTTGENGEIKAGLKLKIGYVLKKLIKTAKGYYIQTNEMEKSVEVDRFSAVLDLNWDYIFYKAQVMCEQRRNTLRKPQAMPVEEDVSKLRAFILNEMQKLSDDELMKWDHHDFVKMRNLIVSRLTMFNARRGGEPARLTLQEWEEAANNSWVDPQLVQTVKDPLEKSLFKQFKLAYQAGKGSKKLVPILIPIDTVKPIMQFIEQRIEVEISDANPFLFANTGTSLDHAVGWQCIKAVIKMMGPELEKPDLLIADKFRHRLSTLYAVLELPANEREAFYRHMGHSEAINKHVYQCPLSIGEVVNCQEKQIPQSPPLELSMSSPTNRNYGQDHINEFETEDNVQQPTPEELEKLPDLTSGSSKKNVSEATDAKKGTRRYCKWSIKNTNLVKEFFTETIHDCTSKGSKGSLPGKTSILAFLEKHPIFKERETSKFSLKEQISLVKTKIFNERNKARSSFKCLTE</sequence>
<accession>A0AAE1ATL8</accession>
<comment type="caution">
    <text evidence="2">The sequence shown here is derived from an EMBL/GenBank/DDBJ whole genome shotgun (WGS) entry which is preliminary data.</text>
</comment>
<proteinExistence type="predicted"/>
<dbReference type="AlphaFoldDB" id="A0AAE1ATL8"/>
<gene>
    <name evidence="2" type="ORF">RRG08_030204</name>
</gene>
<dbReference type="PANTHER" id="PTHR33480">
    <property type="entry name" value="SET DOMAIN-CONTAINING PROTEIN-RELATED"/>
    <property type="match status" value="1"/>
</dbReference>
<evidence type="ECO:0000313" key="3">
    <source>
        <dbReference type="Proteomes" id="UP001283361"/>
    </source>
</evidence>
<feature type="compositionally biased region" description="Polar residues" evidence="1">
    <location>
        <begin position="597"/>
        <end position="607"/>
    </location>
</feature>
<dbReference type="Proteomes" id="UP001283361">
    <property type="component" value="Unassembled WGS sequence"/>
</dbReference>
<dbReference type="PANTHER" id="PTHR33480:SF1">
    <property type="entry name" value="TYR RECOMBINASE DOMAIN-CONTAINING PROTEIN"/>
    <property type="match status" value="1"/>
</dbReference>
<dbReference type="EMBL" id="JAWDGP010001279">
    <property type="protein sequence ID" value="KAK3793121.1"/>
    <property type="molecule type" value="Genomic_DNA"/>
</dbReference>
<feature type="region of interest" description="Disordered" evidence="1">
    <location>
        <begin position="1"/>
        <end position="89"/>
    </location>
</feature>
<protein>
    <submittedName>
        <fullName evidence="2">Uncharacterized protein</fullName>
    </submittedName>
</protein>
<organism evidence="2 3">
    <name type="scientific">Elysia crispata</name>
    <name type="common">lettuce slug</name>
    <dbReference type="NCBI Taxonomy" id="231223"/>
    <lineage>
        <taxon>Eukaryota</taxon>
        <taxon>Metazoa</taxon>
        <taxon>Spiralia</taxon>
        <taxon>Lophotrochozoa</taxon>
        <taxon>Mollusca</taxon>
        <taxon>Gastropoda</taxon>
        <taxon>Heterobranchia</taxon>
        <taxon>Euthyneura</taxon>
        <taxon>Panpulmonata</taxon>
        <taxon>Sacoglossa</taxon>
        <taxon>Placobranchoidea</taxon>
        <taxon>Plakobranchidae</taxon>
        <taxon>Elysia</taxon>
    </lineage>
</organism>
<evidence type="ECO:0000313" key="2">
    <source>
        <dbReference type="EMBL" id="KAK3793121.1"/>
    </source>
</evidence>
<reference evidence="2" key="1">
    <citation type="journal article" date="2023" name="G3 (Bethesda)">
        <title>A reference genome for the long-term kleptoplast-retaining sea slug Elysia crispata morphotype clarki.</title>
        <authorList>
            <person name="Eastman K.E."/>
            <person name="Pendleton A.L."/>
            <person name="Shaikh M.A."/>
            <person name="Suttiyut T."/>
            <person name="Ogas R."/>
            <person name="Tomko P."/>
            <person name="Gavelis G."/>
            <person name="Widhalm J.R."/>
            <person name="Wisecaver J.H."/>
        </authorList>
    </citation>
    <scope>NUCLEOTIDE SEQUENCE</scope>
    <source>
        <strain evidence="2">ECLA1</strain>
    </source>
</reference>
<keyword evidence="3" id="KW-1185">Reference proteome</keyword>